<name>A0AAI9X035_9ASCO</name>
<dbReference type="RefSeq" id="XP_049182757.1">
    <property type="nucleotide sequence ID" value="XM_049324325.1"/>
</dbReference>
<dbReference type="Pfam" id="PF08228">
    <property type="entry name" value="RNase_P_pop3"/>
    <property type="match status" value="1"/>
</dbReference>
<dbReference type="GO" id="GO:0000172">
    <property type="term" value="C:ribonuclease MRP complex"/>
    <property type="evidence" value="ECO:0007669"/>
    <property type="project" value="TreeGrafter"/>
</dbReference>
<dbReference type="GO" id="GO:0000171">
    <property type="term" value="F:ribonuclease MRP activity"/>
    <property type="evidence" value="ECO:0007669"/>
    <property type="project" value="TreeGrafter"/>
</dbReference>
<gene>
    <name evidence="2" type="ORF">KGF56_000305</name>
</gene>
<evidence type="ECO:0000256" key="1">
    <source>
        <dbReference type="SAM" id="MobiDB-lite"/>
    </source>
</evidence>
<feature type="region of interest" description="Disordered" evidence="1">
    <location>
        <begin position="241"/>
        <end position="287"/>
    </location>
</feature>
<reference evidence="2" key="1">
    <citation type="journal article" date="2022" name="DNA Res.">
        <title>Genome analysis of five recently described species of the CUG-Ser clade uncovers Candida theae as a new hybrid lineage with pathogenic potential in the Candida parapsilosis species complex.</title>
        <authorList>
            <person name="Mixao V."/>
            <person name="Del Olmo V."/>
            <person name="Hegedusova E."/>
            <person name="Saus E."/>
            <person name="Pryszcz L."/>
            <person name="Cillingova A."/>
            <person name="Nosek J."/>
            <person name="Gabaldon T."/>
        </authorList>
    </citation>
    <scope>NUCLEOTIDE SEQUENCE</scope>
    <source>
        <strain evidence="2">CBS 10844</strain>
    </source>
</reference>
<dbReference type="GO" id="GO:0008033">
    <property type="term" value="P:tRNA processing"/>
    <property type="evidence" value="ECO:0007669"/>
    <property type="project" value="InterPro"/>
</dbReference>
<accession>A0AAI9X035</accession>
<dbReference type="AlphaFoldDB" id="A0AAI9X035"/>
<feature type="region of interest" description="Disordered" evidence="1">
    <location>
        <begin position="20"/>
        <end position="39"/>
    </location>
</feature>
<dbReference type="InterPro" id="IPR013241">
    <property type="entry name" value="RNase_P_Pop3"/>
</dbReference>
<evidence type="ECO:0000313" key="3">
    <source>
        <dbReference type="Proteomes" id="UP001202479"/>
    </source>
</evidence>
<evidence type="ECO:0000313" key="2">
    <source>
        <dbReference type="EMBL" id="KAI3407012.2"/>
    </source>
</evidence>
<keyword evidence="3" id="KW-1185">Reference proteome</keyword>
<proteinExistence type="predicted"/>
<sequence>MNSIITRALVKQFTIPGVEEGRENMAPSKSTAKDAHGTSLKARNARKNQNFRMLLDNPFTQSNIWPFVEPQVSTDILDLFEALVGPLFKSQVDGNKRPFVKGVNYGFNSTVEVLERQAANNRGRRKDSVDQLKYILVCKYDITPQLLITMFPVLCFTASKSPDNRVKLVQLPRGSMSRLSQVIGVPKTGIVGLSSNLKEAQALFDLIERRVSNIDAPWLNQIFENPNMFYQPKVKQIVTVRGDKKQKRKQTREMDTEANEANGNGSKRKKRKQMKETEANEGNQNMG</sequence>
<dbReference type="PANTHER" id="PTHR28272">
    <property type="entry name" value="RIBONUCLEASES P/MRP PROTEIN SUBUNIT POP3"/>
    <property type="match status" value="1"/>
</dbReference>
<dbReference type="GO" id="GO:0004526">
    <property type="term" value="F:ribonuclease P activity"/>
    <property type="evidence" value="ECO:0007669"/>
    <property type="project" value="TreeGrafter"/>
</dbReference>
<comment type="caution">
    <text evidence="2">The sequence shown here is derived from an EMBL/GenBank/DDBJ whole genome shotgun (WGS) entry which is preliminary data.</text>
</comment>
<dbReference type="PANTHER" id="PTHR28272:SF1">
    <property type="entry name" value="RIBONUCLEASES P_MRP PROTEIN SUBUNIT POP3"/>
    <property type="match status" value="1"/>
</dbReference>
<dbReference type="GO" id="GO:0006364">
    <property type="term" value="P:rRNA processing"/>
    <property type="evidence" value="ECO:0007669"/>
    <property type="project" value="InterPro"/>
</dbReference>
<dbReference type="EMBL" id="JAHUZD010000019">
    <property type="protein sequence ID" value="KAI3407012.2"/>
    <property type="molecule type" value="Genomic_DNA"/>
</dbReference>
<dbReference type="Proteomes" id="UP001202479">
    <property type="component" value="Unassembled WGS sequence"/>
</dbReference>
<dbReference type="GO" id="GO:0005829">
    <property type="term" value="C:cytosol"/>
    <property type="evidence" value="ECO:0007669"/>
    <property type="project" value="TreeGrafter"/>
</dbReference>
<dbReference type="GeneID" id="73377922"/>
<dbReference type="GO" id="GO:0034965">
    <property type="term" value="P:intronic box C/D snoRNA processing"/>
    <property type="evidence" value="ECO:0007669"/>
    <property type="project" value="TreeGrafter"/>
</dbReference>
<protein>
    <submittedName>
        <fullName evidence="2">POP3</fullName>
    </submittedName>
</protein>
<dbReference type="GO" id="GO:0005655">
    <property type="term" value="C:nucleolar ribonuclease P complex"/>
    <property type="evidence" value="ECO:0007669"/>
    <property type="project" value="TreeGrafter"/>
</dbReference>
<organism evidence="2 3">
    <name type="scientific">Candida oxycetoniae</name>
    <dbReference type="NCBI Taxonomy" id="497107"/>
    <lineage>
        <taxon>Eukaryota</taxon>
        <taxon>Fungi</taxon>
        <taxon>Dikarya</taxon>
        <taxon>Ascomycota</taxon>
        <taxon>Saccharomycotina</taxon>
        <taxon>Pichiomycetes</taxon>
        <taxon>Debaryomycetaceae</taxon>
        <taxon>Candida/Lodderomyces clade</taxon>
        <taxon>Candida</taxon>
    </lineage>
</organism>